<evidence type="ECO:0000256" key="3">
    <source>
        <dbReference type="PROSITE-ProRule" id="PRU00023"/>
    </source>
</evidence>
<evidence type="ECO:0000256" key="2">
    <source>
        <dbReference type="ARBA" id="ARBA00023043"/>
    </source>
</evidence>
<dbReference type="InterPro" id="IPR036047">
    <property type="entry name" value="F-box-like_dom_sf"/>
</dbReference>
<evidence type="ECO:0008006" key="6">
    <source>
        <dbReference type="Google" id="ProtNLM"/>
    </source>
</evidence>
<dbReference type="InterPro" id="IPR002110">
    <property type="entry name" value="Ankyrin_rpt"/>
</dbReference>
<dbReference type="Pfam" id="PF12796">
    <property type="entry name" value="Ank_2"/>
    <property type="match status" value="2"/>
</dbReference>
<dbReference type="PROSITE" id="PS50297">
    <property type="entry name" value="ANK_REP_REGION"/>
    <property type="match status" value="1"/>
</dbReference>
<dbReference type="Gene3D" id="1.25.40.20">
    <property type="entry name" value="Ankyrin repeat-containing domain"/>
    <property type="match status" value="3"/>
</dbReference>
<feature type="region of interest" description="Disordered" evidence="4">
    <location>
        <begin position="129"/>
        <end position="190"/>
    </location>
</feature>
<dbReference type="SUPFAM" id="SSF81383">
    <property type="entry name" value="F-box domain"/>
    <property type="match status" value="1"/>
</dbReference>
<sequence length="469" mass="48012">MPGDALSPAAGAWHEGHAARALHAATWGTSGQADMPIPACLSTEPQPPRSVPQHATSSANEAALSLTSHQEQQGTSQSQSVADAACQSSAGNSHTLNDDSGQAAAGVVQVPALVPVAGDRAAALCTGRSTDVAPADSSQATLRDGQQLDKSDQVAASKATQVDQAGQADTDHDPAEQTQEGEEGEGTVSLSDLPEDVLLRVLCYAANPSKSLRPWSVCKHWRQLLAPDPALAQFLAAGQGPENALTRAAAAGKEGTCRWLLQSGGAEVEDGKCAALHGAVCKGHLGVVQLLLAHRSWVEEGKALTWALCLAAGYGMLHICEALIAAGPPQMSGFQDSAALHWAAGHGHAAVCRLLLQSGAQAAAKDSWSLQVAAQRGEDASLEVCALLLAHGASASARCSRALQWAVKCGRLALCELLLQHGARAQSVDTAVLLDGVKKGGEAAQAARLVLGVCESARLGVHAGGRRSG</sequence>
<dbReference type="PROSITE" id="PS50088">
    <property type="entry name" value="ANK_REPEAT"/>
    <property type="match status" value="1"/>
</dbReference>
<dbReference type="Gene3D" id="1.20.1280.50">
    <property type="match status" value="1"/>
</dbReference>
<feature type="region of interest" description="Disordered" evidence="4">
    <location>
        <begin position="29"/>
        <end position="100"/>
    </location>
</feature>
<evidence type="ECO:0000313" key="5">
    <source>
        <dbReference type="EMBL" id="CAD8666073.1"/>
    </source>
</evidence>
<dbReference type="SMART" id="SM00248">
    <property type="entry name" value="ANK"/>
    <property type="match status" value="6"/>
</dbReference>
<dbReference type="SUPFAM" id="SSF48403">
    <property type="entry name" value="Ankyrin repeat"/>
    <property type="match status" value="1"/>
</dbReference>
<dbReference type="PANTHER" id="PTHR24198:SF165">
    <property type="entry name" value="ANKYRIN REPEAT-CONTAINING PROTEIN-RELATED"/>
    <property type="match status" value="1"/>
</dbReference>
<dbReference type="AlphaFoldDB" id="A0A7S0R3G1"/>
<name>A0A7S0R3G1_9CHLO</name>
<feature type="compositionally biased region" description="Polar residues" evidence="4">
    <location>
        <begin position="53"/>
        <end position="100"/>
    </location>
</feature>
<keyword evidence="1" id="KW-0677">Repeat</keyword>
<dbReference type="InterPro" id="IPR036770">
    <property type="entry name" value="Ankyrin_rpt-contain_sf"/>
</dbReference>
<reference evidence="5" key="1">
    <citation type="submission" date="2021-01" db="EMBL/GenBank/DDBJ databases">
        <authorList>
            <person name="Corre E."/>
            <person name="Pelletier E."/>
            <person name="Niang G."/>
            <person name="Scheremetjew M."/>
            <person name="Finn R."/>
            <person name="Kale V."/>
            <person name="Holt S."/>
            <person name="Cochrane G."/>
            <person name="Meng A."/>
            <person name="Brown T."/>
            <person name="Cohen L."/>
        </authorList>
    </citation>
    <scope>NUCLEOTIDE SEQUENCE</scope>
    <source>
        <strain evidence="5">SAG 11-49</strain>
    </source>
</reference>
<keyword evidence="2 3" id="KW-0040">ANK repeat</keyword>
<evidence type="ECO:0000256" key="4">
    <source>
        <dbReference type="SAM" id="MobiDB-lite"/>
    </source>
</evidence>
<organism evidence="5">
    <name type="scientific">Chlamydomonas leiostraca</name>
    <dbReference type="NCBI Taxonomy" id="1034604"/>
    <lineage>
        <taxon>Eukaryota</taxon>
        <taxon>Viridiplantae</taxon>
        <taxon>Chlorophyta</taxon>
        <taxon>core chlorophytes</taxon>
        <taxon>Chlorophyceae</taxon>
        <taxon>CS clade</taxon>
        <taxon>Chlamydomonadales</taxon>
        <taxon>Chlamydomonadaceae</taxon>
        <taxon>Chlamydomonas</taxon>
    </lineage>
</organism>
<protein>
    <recommendedName>
        <fullName evidence="6">F-box domain-containing protein</fullName>
    </recommendedName>
</protein>
<evidence type="ECO:0000256" key="1">
    <source>
        <dbReference type="ARBA" id="ARBA00022737"/>
    </source>
</evidence>
<accession>A0A7S0R3G1</accession>
<feature type="repeat" description="ANK" evidence="3">
    <location>
        <begin position="335"/>
        <end position="367"/>
    </location>
</feature>
<dbReference type="EMBL" id="HBFB01003352">
    <property type="protein sequence ID" value="CAD8666073.1"/>
    <property type="molecule type" value="Transcribed_RNA"/>
</dbReference>
<gene>
    <name evidence="5" type="ORF">CLEI1391_LOCUS1750</name>
</gene>
<proteinExistence type="predicted"/>
<dbReference type="PANTHER" id="PTHR24198">
    <property type="entry name" value="ANKYRIN REPEAT AND PROTEIN KINASE DOMAIN-CONTAINING PROTEIN"/>
    <property type="match status" value="1"/>
</dbReference>